<gene>
    <name evidence="2" type="ORF">KVT40_007650</name>
</gene>
<reference evidence="2" key="1">
    <citation type="submission" date="2021-07" db="EMBL/GenBank/DDBJ databases">
        <title>Elsinoe batatas strain:CRI-CJ2 Genome sequencing and assembly.</title>
        <authorList>
            <person name="Huang L."/>
        </authorList>
    </citation>
    <scope>NUCLEOTIDE SEQUENCE</scope>
    <source>
        <strain evidence="2">CRI-CJ2</strain>
    </source>
</reference>
<organism evidence="2 3">
    <name type="scientific">Elsinoe batatas</name>
    <dbReference type="NCBI Taxonomy" id="2601811"/>
    <lineage>
        <taxon>Eukaryota</taxon>
        <taxon>Fungi</taxon>
        <taxon>Dikarya</taxon>
        <taxon>Ascomycota</taxon>
        <taxon>Pezizomycotina</taxon>
        <taxon>Dothideomycetes</taxon>
        <taxon>Dothideomycetidae</taxon>
        <taxon>Myriangiales</taxon>
        <taxon>Elsinoaceae</taxon>
        <taxon>Elsinoe</taxon>
    </lineage>
</organism>
<feature type="compositionally biased region" description="Polar residues" evidence="1">
    <location>
        <begin position="11"/>
        <end position="34"/>
    </location>
</feature>
<proteinExistence type="predicted"/>
<sequence length="334" mass="37854">MPLRRKRATKKTISPTSNDNQTSANPPPSATMTINPARPIFTRGTEDDTVTVPSLKCYLLDLPAEIRMMIYDCLKTTNDDKVYFRYYSGEGWVEMVGRRFDWFDGVFASTRRYTSDDTRSKHHFLLLAASCTFFQDELSTLALTDATVRLEIEATLKFQRASVAKRAFPQGLGSVIRRLQLSMLAGPGFFLKTFQHLMTDLELGTTLKSFAVHLKPKDGFHSGEDFKKQVGYFLETWRSLLCNFHTMVQLFDTEKERLKLMNTLTPQDQTALFDRMARLNQCMRAGQNLGISTVWVVTISVADIALQTRPELLCPFERTVQGSETGIAMGSHVS</sequence>
<comment type="caution">
    <text evidence="2">The sequence shown here is derived from an EMBL/GenBank/DDBJ whole genome shotgun (WGS) entry which is preliminary data.</text>
</comment>
<evidence type="ECO:0000313" key="3">
    <source>
        <dbReference type="Proteomes" id="UP000809789"/>
    </source>
</evidence>
<keyword evidence="3" id="KW-1185">Reference proteome</keyword>
<accession>A0A8K0PEU2</accession>
<feature type="compositionally biased region" description="Basic residues" evidence="1">
    <location>
        <begin position="1"/>
        <end position="10"/>
    </location>
</feature>
<protein>
    <submittedName>
        <fullName evidence="2">Uncharacterized protein</fullName>
    </submittedName>
</protein>
<dbReference type="EMBL" id="JAESVG020000009">
    <property type="protein sequence ID" value="KAG8624583.1"/>
    <property type="molecule type" value="Genomic_DNA"/>
</dbReference>
<evidence type="ECO:0000313" key="2">
    <source>
        <dbReference type="EMBL" id="KAG8624583.1"/>
    </source>
</evidence>
<feature type="region of interest" description="Disordered" evidence="1">
    <location>
        <begin position="1"/>
        <end position="36"/>
    </location>
</feature>
<evidence type="ECO:0000256" key="1">
    <source>
        <dbReference type="SAM" id="MobiDB-lite"/>
    </source>
</evidence>
<dbReference type="Proteomes" id="UP000809789">
    <property type="component" value="Unassembled WGS sequence"/>
</dbReference>
<dbReference type="OrthoDB" id="10408730at2759"/>
<name>A0A8K0PEU2_9PEZI</name>
<dbReference type="AlphaFoldDB" id="A0A8K0PEU2"/>